<comment type="caution">
    <text evidence="1">The sequence shown here is derived from an EMBL/GenBank/DDBJ whole genome shotgun (WGS) entry which is preliminary data.</text>
</comment>
<dbReference type="EMBL" id="JAVKGT010000008">
    <property type="protein sequence ID" value="MDR5711386.1"/>
    <property type="molecule type" value="Genomic_DNA"/>
</dbReference>
<organism evidence="1 2">
    <name type="scientific">Nesterenkonia flava</name>
    <dbReference type="NCBI Taxonomy" id="469799"/>
    <lineage>
        <taxon>Bacteria</taxon>
        <taxon>Bacillati</taxon>
        <taxon>Actinomycetota</taxon>
        <taxon>Actinomycetes</taxon>
        <taxon>Micrococcales</taxon>
        <taxon>Micrococcaceae</taxon>
        <taxon>Nesterenkonia</taxon>
    </lineage>
</organism>
<accession>A0ABU1FTC1</accession>
<reference evidence="2" key="1">
    <citation type="submission" date="2023-07" db="EMBL/GenBank/DDBJ databases">
        <title>Description of three actinobacteria isolated from air of manufacturing shop in a pharmaceutical factory.</title>
        <authorList>
            <person name="Zhang D.-F."/>
        </authorList>
    </citation>
    <scope>NUCLEOTIDE SEQUENCE [LARGE SCALE GENOMIC DNA]</scope>
    <source>
        <strain evidence="2">CCTCC AB 207010</strain>
    </source>
</reference>
<evidence type="ECO:0000313" key="2">
    <source>
        <dbReference type="Proteomes" id="UP001260872"/>
    </source>
</evidence>
<sequence length="85" mass="10063">MTEALQTIIPLATALGLGTILPKLVQWIIDKITRRDEEERNAWRQRDIEAQLRREYEEVLHETRLQWHRETGKEFGDMPMPPAPK</sequence>
<name>A0ABU1FTC1_9MICC</name>
<evidence type="ECO:0000313" key="1">
    <source>
        <dbReference type="EMBL" id="MDR5711386.1"/>
    </source>
</evidence>
<proteinExistence type="predicted"/>
<protein>
    <submittedName>
        <fullName evidence="1">Uncharacterized protein</fullName>
    </submittedName>
</protein>
<gene>
    <name evidence="1" type="ORF">RH857_04460</name>
</gene>
<dbReference type="RefSeq" id="WP_310536768.1">
    <property type="nucleotide sequence ID" value="NZ_BAAAOC010000022.1"/>
</dbReference>
<keyword evidence="2" id="KW-1185">Reference proteome</keyword>
<dbReference type="Proteomes" id="UP001260872">
    <property type="component" value="Unassembled WGS sequence"/>
</dbReference>